<organism evidence="3 4">
    <name type="scientific">Krasilnikovia cinnamomea</name>
    <dbReference type="NCBI Taxonomy" id="349313"/>
    <lineage>
        <taxon>Bacteria</taxon>
        <taxon>Bacillati</taxon>
        <taxon>Actinomycetota</taxon>
        <taxon>Actinomycetes</taxon>
        <taxon>Micromonosporales</taxon>
        <taxon>Micromonosporaceae</taxon>
        <taxon>Krasilnikovia</taxon>
    </lineage>
</organism>
<reference evidence="3 4" key="1">
    <citation type="submission" date="2019-02" db="EMBL/GenBank/DDBJ databases">
        <title>Sequencing the genomes of 1000 actinobacteria strains.</title>
        <authorList>
            <person name="Klenk H.-P."/>
        </authorList>
    </citation>
    <scope>NUCLEOTIDE SEQUENCE [LARGE SCALE GENOMIC DNA]</scope>
    <source>
        <strain evidence="3 4">DSM 45162</strain>
    </source>
</reference>
<comment type="caution">
    <text evidence="3">The sequence shown here is derived from an EMBL/GenBank/DDBJ whole genome shotgun (WGS) entry which is preliminary data.</text>
</comment>
<gene>
    <name evidence="3" type="ORF">EV385_6548</name>
</gene>
<accession>A0A4Q7ZTN1</accession>
<dbReference type="SUPFAM" id="SSF52402">
    <property type="entry name" value="Adenine nucleotide alpha hydrolases-like"/>
    <property type="match status" value="2"/>
</dbReference>
<evidence type="ECO:0000259" key="2">
    <source>
        <dbReference type="Pfam" id="PF00582"/>
    </source>
</evidence>
<keyword evidence="4" id="KW-1185">Reference proteome</keyword>
<feature type="domain" description="UspA" evidence="2">
    <location>
        <begin position="142"/>
        <end position="278"/>
    </location>
</feature>
<dbReference type="Pfam" id="PF00582">
    <property type="entry name" value="Usp"/>
    <property type="match status" value="2"/>
</dbReference>
<dbReference type="Gene3D" id="3.40.50.620">
    <property type="entry name" value="HUPs"/>
    <property type="match status" value="2"/>
</dbReference>
<feature type="domain" description="UspA" evidence="2">
    <location>
        <begin position="8"/>
        <end position="129"/>
    </location>
</feature>
<dbReference type="InterPro" id="IPR006015">
    <property type="entry name" value="Universal_stress_UspA"/>
</dbReference>
<dbReference type="PRINTS" id="PR01438">
    <property type="entry name" value="UNVRSLSTRESS"/>
</dbReference>
<dbReference type="PANTHER" id="PTHR46553:SF3">
    <property type="entry name" value="ADENINE NUCLEOTIDE ALPHA HYDROLASES-LIKE SUPERFAMILY PROTEIN"/>
    <property type="match status" value="1"/>
</dbReference>
<dbReference type="InterPro" id="IPR006016">
    <property type="entry name" value="UspA"/>
</dbReference>
<protein>
    <submittedName>
        <fullName evidence="3">Nucleotide-binding universal stress UspA family protein</fullName>
    </submittedName>
</protein>
<proteinExistence type="inferred from homology"/>
<evidence type="ECO:0000313" key="4">
    <source>
        <dbReference type="Proteomes" id="UP000292564"/>
    </source>
</evidence>
<comment type="similarity">
    <text evidence="1">Belongs to the universal stress protein A family.</text>
</comment>
<dbReference type="PANTHER" id="PTHR46553">
    <property type="entry name" value="ADENINE NUCLEOTIDE ALPHA HYDROLASES-LIKE SUPERFAMILY PROTEIN"/>
    <property type="match status" value="1"/>
</dbReference>
<evidence type="ECO:0000256" key="1">
    <source>
        <dbReference type="ARBA" id="ARBA00008791"/>
    </source>
</evidence>
<dbReference type="Proteomes" id="UP000292564">
    <property type="component" value="Unassembled WGS sequence"/>
</dbReference>
<evidence type="ECO:0000313" key="3">
    <source>
        <dbReference type="EMBL" id="RZU54597.1"/>
    </source>
</evidence>
<dbReference type="EMBL" id="SHKY01000001">
    <property type="protein sequence ID" value="RZU54597.1"/>
    <property type="molecule type" value="Genomic_DNA"/>
</dbReference>
<dbReference type="OrthoDB" id="3293911at2"/>
<dbReference type="InterPro" id="IPR014729">
    <property type="entry name" value="Rossmann-like_a/b/a_fold"/>
</dbReference>
<name>A0A4Q7ZTN1_9ACTN</name>
<dbReference type="RefSeq" id="WP_130512924.1">
    <property type="nucleotide sequence ID" value="NZ_SHKY01000001.1"/>
</dbReference>
<sequence length="302" mass="31049">MVATVAAGVGGAGGWQTLAWAAEQAGYQTGMRLELLRVAEPGSPLAGLAGEPAPALLELADPALSRALSATRTQLGGHRVHLRIQVGDPGTALAAASAGADLLVIGSGGDGHTVRRIVHHARCPVVVVRPVSAGRGAPLAGHVVVGVDGSAAGRAALEFGFAYADEHRLPVAAAHVSARTADDFFSDEVTVSPHGATEPPALQLLGAEVEPWMLRYPRSRVRRAVLNGRVADGLRRAGLGAHLLVVGDKHRGLLARTRTGDVPLTVARRAGCPVAVVPIGQAEFDRTGFGQAEFDQGEGELP</sequence>
<dbReference type="AlphaFoldDB" id="A0A4Q7ZTN1"/>